<dbReference type="InterPro" id="IPR051599">
    <property type="entry name" value="Cell_Envelope_Assoc"/>
</dbReference>
<dbReference type="PANTHER" id="PTHR30336:SF20">
    <property type="entry name" value="DUF218 DOMAIN-CONTAINING PROTEIN"/>
    <property type="match status" value="1"/>
</dbReference>
<evidence type="ECO:0000313" key="2">
    <source>
        <dbReference type="EMBL" id="CAB5032484.1"/>
    </source>
</evidence>
<gene>
    <name evidence="2" type="ORF">UFOPK4173_00781</name>
</gene>
<protein>
    <submittedName>
        <fullName evidence="2">Unannotated protein</fullName>
    </submittedName>
</protein>
<dbReference type="InterPro" id="IPR014729">
    <property type="entry name" value="Rossmann-like_a/b/a_fold"/>
</dbReference>
<sequence>MLRWVRRFVALFLSVLFVYLGITASQVYVASRADQRAPTDAILVLGAAQYDGKPSPALQRRLEHALALYQSGVAPRIVLTGSKRPADRFTEAYAGYKYLIQAGVPEQDLVLVDTGTSTWESLAAAKRVLKRDDITRVTLVSDSFHNRRLQSISQEVGLEDRVSPTVGSPTLQQLAGETARVAVGQIFGYRRLFRATG</sequence>
<name>A0A6J7RUG3_9ZZZZ</name>
<proteinExistence type="predicted"/>
<dbReference type="AlphaFoldDB" id="A0A6J7RUG3"/>
<dbReference type="Pfam" id="PF02698">
    <property type="entry name" value="DUF218"/>
    <property type="match status" value="1"/>
</dbReference>
<dbReference type="GO" id="GO:0005886">
    <property type="term" value="C:plasma membrane"/>
    <property type="evidence" value="ECO:0007669"/>
    <property type="project" value="TreeGrafter"/>
</dbReference>
<reference evidence="2" key="1">
    <citation type="submission" date="2020-05" db="EMBL/GenBank/DDBJ databases">
        <authorList>
            <person name="Chiriac C."/>
            <person name="Salcher M."/>
            <person name="Ghai R."/>
            <person name="Kavagutti S V."/>
        </authorList>
    </citation>
    <scope>NUCLEOTIDE SEQUENCE</scope>
</reference>
<dbReference type="CDD" id="cd06259">
    <property type="entry name" value="YdcF-like"/>
    <property type="match status" value="1"/>
</dbReference>
<feature type="domain" description="DUF218" evidence="1">
    <location>
        <begin position="40"/>
        <end position="165"/>
    </location>
</feature>
<organism evidence="2">
    <name type="scientific">freshwater metagenome</name>
    <dbReference type="NCBI Taxonomy" id="449393"/>
    <lineage>
        <taxon>unclassified sequences</taxon>
        <taxon>metagenomes</taxon>
        <taxon>ecological metagenomes</taxon>
    </lineage>
</organism>
<accession>A0A6J7RUG3</accession>
<dbReference type="EMBL" id="CAFBPW010000071">
    <property type="protein sequence ID" value="CAB5032484.1"/>
    <property type="molecule type" value="Genomic_DNA"/>
</dbReference>
<dbReference type="Gene3D" id="3.40.50.620">
    <property type="entry name" value="HUPs"/>
    <property type="match status" value="1"/>
</dbReference>
<dbReference type="InterPro" id="IPR003848">
    <property type="entry name" value="DUF218"/>
</dbReference>
<evidence type="ECO:0000259" key="1">
    <source>
        <dbReference type="Pfam" id="PF02698"/>
    </source>
</evidence>
<dbReference type="PANTHER" id="PTHR30336">
    <property type="entry name" value="INNER MEMBRANE PROTEIN, PROBABLE PERMEASE"/>
    <property type="match status" value="1"/>
</dbReference>